<organism evidence="1">
    <name type="scientific">Sesamum radiatum</name>
    <name type="common">Black benniseed</name>
    <dbReference type="NCBI Taxonomy" id="300843"/>
    <lineage>
        <taxon>Eukaryota</taxon>
        <taxon>Viridiplantae</taxon>
        <taxon>Streptophyta</taxon>
        <taxon>Embryophyta</taxon>
        <taxon>Tracheophyta</taxon>
        <taxon>Spermatophyta</taxon>
        <taxon>Magnoliopsida</taxon>
        <taxon>eudicotyledons</taxon>
        <taxon>Gunneridae</taxon>
        <taxon>Pentapetalae</taxon>
        <taxon>asterids</taxon>
        <taxon>lamiids</taxon>
        <taxon>Lamiales</taxon>
        <taxon>Pedaliaceae</taxon>
        <taxon>Sesamum</taxon>
    </lineage>
</organism>
<dbReference type="EMBL" id="JACGWJ010000011">
    <property type="protein sequence ID" value="KAL0388022.1"/>
    <property type="molecule type" value="Genomic_DNA"/>
</dbReference>
<sequence>MAANNRRTIKELKTLNHDQQHLDITFPDANDDSELKSGLIHLLPSLHDLAGEDAHKHLKEFHVVCSGMTPNEVTNEQLNLRAFPFSLKNKANDLL</sequence>
<reference evidence="1" key="1">
    <citation type="submission" date="2020-06" db="EMBL/GenBank/DDBJ databases">
        <authorList>
            <person name="Li T."/>
            <person name="Hu X."/>
            <person name="Zhang T."/>
            <person name="Song X."/>
            <person name="Zhang H."/>
            <person name="Dai N."/>
            <person name="Sheng W."/>
            <person name="Hou X."/>
            <person name="Wei L."/>
        </authorList>
    </citation>
    <scope>NUCLEOTIDE SEQUENCE</scope>
    <source>
        <strain evidence="1">G02</strain>
        <tissue evidence="1">Leaf</tissue>
    </source>
</reference>
<evidence type="ECO:0000313" key="1">
    <source>
        <dbReference type="EMBL" id="KAL0388022.1"/>
    </source>
</evidence>
<protein>
    <submittedName>
        <fullName evidence="1">Uncharacterized protein</fullName>
    </submittedName>
</protein>
<proteinExistence type="predicted"/>
<dbReference type="AlphaFoldDB" id="A0AAW2S6D7"/>
<accession>A0AAW2S6D7</accession>
<name>A0AAW2S6D7_SESRA</name>
<reference evidence="1" key="2">
    <citation type="journal article" date="2024" name="Plant">
        <title>Genomic evolution and insights into agronomic trait innovations of Sesamum species.</title>
        <authorList>
            <person name="Miao H."/>
            <person name="Wang L."/>
            <person name="Qu L."/>
            <person name="Liu H."/>
            <person name="Sun Y."/>
            <person name="Le M."/>
            <person name="Wang Q."/>
            <person name="Wei S."/>
            <person name="Zheng Y."/>
            <person name="Lin W."/>
            <person name="Duan Y."/>
            <person name="Cao H."/>
            <person name="Xiong S."/>
            <person name="Wang X."/>
            <person name="Wei L."/>
            <person name="Li C."/>
            <person name="Ma Q."/>
            <person name="Ju M."/>
            <person name="Zhao R."/>
            <person name="Li G."/>
            <person name="Mu C."/>
            <person name="Tian Q."/>
            <person name="Mei H."/>
            <person name="Zhang T."/>
            <person name="Gao T."/>
            <person name="Zhang H."/>
        </authorList>
    </citation>
    <scope>NUCLEOTIDE SEQUENCE</scope>
    <source>
        <strain evidence="1">G02</strain>
    </source>
</reference>
<comment type="caution">
    <text evidence="1">The sequence shown here is derived from an EMBL/GenBank/DDBJ whole genome shotgun (WGS) entry which is preliminary data.</text>
</comment>
<gene>
    <name evidence="1" type="ORF">Sradi_2684000</name>
</gene>